<keyword evidence="1" id="KW-0812">Transmembrane</keyword>
<sequence length="518" mass="55857">MPCIAAFGADIKSRTAIADRIKNKSTKGEIMNHDTSYSGMHKPSSDFESREAYLEHELQIMQPKRWRLNLPFRDYRFEPEDLIPAVAGTIGKVVMVSAVAAAFAVPLGLPDTFLPQNVRYELLIASVFILLLSGLFLPTSNLPGTHGPLIPLIPVVVAAGGHPLAFGLLIGVFGFLLGITKGGSLMAKLTSNGVCGGLLLYLGFVGTTGQVKKLFEWAGSFDKSYIAFIVIIGTILLYALLEHWRKRWLAVPLGCVLAGFTAYLLGAPFSFQTAPGLPPMSPAYWWGENTGWMMGLPTIDSFLVVFPFAVLAVAMWSPDFLGHQVFQKISYPERSEKALMNIDDTMFTCSVRQVAGSVLGGANFTSSWGTYIVPASIAKRPIPAGAILTALFCIIASVWGYPMDLAIWQPVLSVALIVGVYVPLLEAGMEMTRKGKTTQSAAIVVFSSALVNPVFGWSLTMLLDNLGLIGSKERSAELGFMGRVVVPGVGFVILCAAMGAVGMLPGIPAFLEQFRNLH</sequence>
<proteinExistence type="predicted"/>
<keyword evidence="1" id="KW-0472">Membrane</keyword>
<feature type="transmembrane region" description="Helical" evidence="1">
    <location>
        <begin position="82"/>
        <end position="108"/>
    </location>
</feature>
<comment type="caution">
    <text evidence="2">The sequence shown here is derived from an EMBL/GenBank/DDBJ whole genome shotgun (WGS) entry which is preliminary data.</text>
</comment>
<dbReference type="Pfam" id="PF11840">
    <property type="entry name" value="DUF3360"/>
    <property type="match status" value="1"/>
</dbReference>
<dbReference type="AlphaFoldDB" id="D3A079"/>
<protein>
    <recommendedName>
        <fullName evidence="4">Permease</fullName>
    </recommendedName>
</protein>
<feature type="transmembrane region" description="Helical" evidence="1">
    <location>
        <begin position="224"/>
        <end position="241"/>
    </location>
</feature>
<evidence type="ECO:0000313" key="3">
    <source>
        <dbReference type="Proteomes" id="UP000003344"/>
    </source>
</evidence>
<accession>D3A079</accession>
<feature type="transmembrane region" description="Helical" evidence="1">
    <location>
        <begin position="248"/>
        <end position="271"/>
    </location>
</feature>
<feature type="transmembrane region" description="Helical" evidence="1">
    <location>
        <begin position="120"/>
        <end position="137"/>
    </location>
</feature>
<evidence type="ECO:0008006" key="4">
    <source>
        <dbReference type="Google" id="ProtNLM"/>
    </source>
</evidence>
<evidence type="ECO:0000313" key="2">
    <source>
        <dbReference type="EMBL" id="EFC87282.1"/>
    </source>
</evidence>
<dbReference type="EMBL" id="ACDX02000024">
    <property type="protein sequence ID" value="EFC87282.1"/>
    <property type="molecule type" value="Genomic_DNA"/>
</dbReference>
<feature type="transmembrane region" description="Helical" evidence="1">
    <location>
        <begin position="480"/>
        <end position="511"/>
    </location>
</feature>
<organism evidence="2 3">
    <name type="scientific">Neisseria mucosa (strain ATCC 25996 / DSM 4631 / NCTC 10774 / M26)</name>
    <dbReference type="NCBI Taxonomy" id="546266"/>
    <lineage>
        <taxon>Bacteria</taxon>
        <taxon>Pseudomonadati</taxon>
        <taxon>Pseudomonadota</taxon>
        <taxon>Betaproteobacteria</taxon>
        <taxon>Neisseriales</taxon>
        <taxon>Neisseriaceae</taxon>
        <taxon>Neisseria</taxon>
    </lineage>
</organism>
<dbReference type="STRING" id="546266.NEIMUCOT_06314"/>
<feature type="transmembrane region" description="Helical" evidence="1">
    <location>
        <begin position="407"/>
        <end position="429"/>
    </location>
</feature>
<keyword evidence="1" id="KW-1133">Transmembrane helix</keyword>
<evidence type="ECO:0000256" key="1">
    <source>
        <dbReference type="SAM" id="Phobius"/>
    </source>
</evidence>
<dbReference type="InterPro" id="IPR021794">
    <property type="entry name" value="DUF3360"/>
</dbReference>
<feature type="transmembrane region" description="Helical" evidence="1">
    <location>
        <begin position="291"/>
        <end position="316"/>
    </location>
</feature>
<dbReference type="Proteomes" id="UP000003344">
    <property type="component" value="Unassembled WGS sequence"/>
</dbReference>
<name>D3A079_NEIM2</name>
<dbReference type="eggNOG" id="ENOG502Z8UK">
    <property type="taxonomic scope" value="Bacteria"/>
</dbReference>
<reference evidence="2 3" key="1">
    <citation type="submission" date="2009-10" db="EMBL/GenBank/DDBJ databases">
        <authorList>
            <person name="Weinstock G."/>
            <person name="Sodergren E."/>
            <person name="Clifton S."/>
            <person name="Fulton L."/>
            <person name="Fulton B."/>
            <person name="Courtney L."/>
            <person name="Fronick C."/>
            <person name="Harrison M."/>
            <person name="Strong C."/>
            <person name="Farmer C."/>
            <person name="Delahaunty K."/>
            <person name="Markovic C."/>
            <person name="Hall O."/>
            <person name="Minx P."/>
            <person name="Tomlinson C."/>
            <person name="Mitreva M."/>
            <person name="Nelson J."/>
            <person name="Hou S."/>
            <person name="Wollam A."/>
            <person name="Pepin K.H."/>
            <person name="Johnson M."/>
            <person name="Bhonagiri V."/>
            <person name="Nash W.E."/>
            <person name="Warren W."/>
            <person name="Chinwalla A."/>
            <person name="Mardis E.R."/>
            <person name="Wilson R.K."/>
        </authorList>
    </citation>
    <scope>NUCLEOTIDE SEQUENCE [LARGE SCALE GENOMIC DNA]</scope>
    <source>
        <strain evidence="3">ATCC 25996 / DSM 4631 / NCTC 10774 / M26</strain>
    </source>
</reference>
<feature type="transmembrane region" description="Helical" evidence="1">
    <location>
        <begin position="441"/>
        <end position="460"/>
    </location>
</feature>
<feature type="transmembrane region" description="Helical" evidence="1">
    <location>
        <begin position="185"/>
        <end position="204"/>
    </location>
</feature>
<feature type="transmembrane region" description="Helical" evidence="1">
    <location>
        <begin position="382"/>
        <end position="401"/>
    </location>
</feature>
<gene>
    <name evidence="2" type="ORF">NEIMUCOT_06314</name>
</gene>
<feature type="transmembrane region" description="Helical" evidence="1">
    <location>
        <begin position="149"/>
        <end position="178"/>
    </location>
</feature>